<comment type="caution">
    <text evidence="2">The sequence shown here is derived from an EMBL/GenBank/DDBJ whole genome shotgun (WGS) entry which is preliminary data.</text>
</comment>
<feature type="region of interest" description="Disordered" evidence="1">
    <location>
        <begin position="1"/>
        <end position="61"/>
    </location>
</feature>
<feature type="compositionally biased region" description="Basic and acidic residues" evidence="1">
    <location>
        <begin position="1"/>
        <end position="11"/>
    </location>
</feature>
<dbReference type="RefSeq" id="WP_060040303.1">
    <property type="nucleotide sequence ID" value="NZ_LPAD01000071.1"/>
</dbReference>
<accession>A0ABD4DZC6</accession>
<evidence type="ECO:0000313" key="2">
    <source>
        <dbReference type="EMBL" id="KVN83456.1"/>
    </source>
</evidence>
<feature type="compositionally biased region" description="Basic and acidic residues" evidence="1">
    <location>
        <begin position="42"/>
        <end position="59"/>
    </location>
</feature>
<feature type="compositionally biased region" description="Polar residues" evidence="1">
    <location>
        <begin position="30"/>
        <end position="39"/>
    </location>
</feature>
<organism evidence="2 3">
    <name type="scientific">Burkholderia ubonensis</name>
    <dbReference type="NCBI Taxonomy" id="101571"/>
    <lineage>
        <taxon>Bacteria</taxon>
        <taxon>Pseudomonadati</taxon>
        <taxon>Pseudomonadota</taxon>
        <taxon>Betaproteobacteria</taxon>
        <taxon>Burkholderiales</taxon>
        <taxon>Burkholderiaceae</taxon>
        <taxon>Burkholderia</taxon>
        <taxon>Burkholderia cepacia complex</taxon>
    </lineage>
</organism>
<evidence type="ECO:0000313" key="3">
    <source>
        <dbReference type="Proteomes" id="UP000057910"/>
    </source>
</evidence>
<dbReference type="AlphaFoldDB" id="A0ABD4DZC6"/>
<evidence type="ECO:0000256" key="1">
    <source>
        <dbReference type="SAM" id="MobiDB-lite"/>
    </source>
</evidence>
<gene>
    <name evidence="2" type="ORF">WJ68_16220</name>
</gene>
<reference evidence="2 3" key="1">
    <citation type="submission" date="2015-11" db="EMBL/GenBank/DDBJ databases">
        <title>Expanding the genomic diversity of Burkholderia species for the development of highly accurate diagnostics.</title>
        <authorList>
            <person name="Sahl J."/>
            <person name="Keim P."/>
            <person name="Wagner D."/>
        </authorList>
    </citation>
    <scope>NUCLEOTIDE SEQUENCE [LARGE SCALE GENOMIC DNA]</scope>
    <source>
        <strain evidence="2 3">MSMB1585WGS</strain>
    </source>
</reference>
<sequence length="210" mass="22658">MTQSHDQREDLLAANPNAFGRARRGLPPRDTSQPAQAQGTFRKYDVRRVDGRDAPGGDREGDEYFVLNLTRDPHAKPAIEAYMRSCAAAFPQLAADLAARAPEHAHAVSPAGQHGHGVPVEQRVQPYLEADGGMLDTLIGLVERGPLWDGDVPSKAGRNKLIEWGLATRVVVNGEEGYTAATYAGSAAFLARYGSDTIAEAMKARKRGRA</sequence>
<name>A0ABD4DZC6_9BURK</name>
<dbReference type="EMBL" id="LPAD01000071">
    <property type="protein sequence ID" value="KVN83456.1"/>
    <property type="molecule type" value="Genomic_DNA"/>
</dbReference>
<proteinExistence type="predicted"/>
<dbReference type="Proteomes" id="UP000057910">
    <property type="component" value="Unassembled WGS sequence"/>
</dbReference>
<protein>
    <submittedName>
        <fullName evidence="2">Uncharacterized protein</fullName>
    </submittedName>
</protein>